<evidence type="ECO:0000256" key="3">
    <source>
        <dbReference type="ARBA" id="ARBA00023163"/>
    </source>
</evidence>
<keyword evidence="6" id="KW-1185">Reference proteome</keyword>
<evidence type="ECO:0000313" key="6">
    <source>
        <dbReference type="Proteomes" id="UP000199259"/>
    </source>
</evidence>
<evidence type="ECO:0000256" key="4">
    <source>
        <dbReference type="SAM" id="MobiDB-lite"/>
    </source>
</evidence>
<keyword evidence="1" id="KW-0805">Transcription regulation</keyword>
<keyword evidence="3" id="KW-0804">Transcription</keyword>
<accession>A0A7Z7FE14</accession>
<dbReference type="OrthoDB" id="85881at2157"/>
<dbReference type="EMBL" id="FNCA01000003">
    <property type="protein sequence ID" value="SDF66767.1"/>
    <property type="molecule type" value="Genomic_DNA"/>
</dbReference>
<evidence type="ECO:0000256" key="2">
    <source>
        <dbReference type="ARBA" id="ARBA00023125"/>
    </source>
</evidence>
<dbReference type="InterPro" id="IPR036388">
    <property type="entry name" value="WH-like_DNA-bd_sf"/>
</dbReference>
<dbReference type="InterPro" id="IPR052362">
    <property type="entry name" value="HTH-GbsR_regulator"/>
</dbReference>
<organism evidence="5 6">
    <name type="scientific">Methanolobus vulcani</name>
    <dbReference type="NCBI Taxonomy" id="38026"/>
    <lineage>
        <taxon>Archaea</taxon>
        <taxon>Methanobacteriati</taxon>
        <taxon>Methanobacteriota</taxon>
        <taxon>Stenosarchaea group</taxon>
        <taxon>Methanomicrobia</taxon>
        <taxon>Methanosarcinales</taxon>
        <taxon>Methanosarcinaceae</taxon>
        <taxon>Methanolobus</taxon>
    </lineage>
</organism>
<feature type="region of interest" description="Disordered" evidence="4">
    <location>
        <begin position="1"/>
        <end position="22"/>
    </location>
</feature>
<dbReference type="Gene3D" id="1.10.10.10">
    <property type="entry name" value="Winged helix-like DNA-binding domain superfamily/Winged helix DNA-binding domain"/>
    <property type="match status" value="1"/>
</dbReference>
<protein>
    <submittedName>
        <fullName evidence="5">DNA-binding transcriptional regulator GbsR, MarR family</fullName>
    </submittedName>
</protein>
<evidence type="ECO:0000313" key="5">
    <source>
        <dbReference type="EMBL" id="SDF66767.1"/>
    </source>
</evidence>
<comment type="caution">
    <text evidence="5">The sequence shown here is derived from an EMBL/GenBank/DDBJ whole genome shotgun (WGS) entry which is preliminary data.</text>
</comment>
<dbReference type="SUPFAM" id="SSF46785">
    <property type="entry name" value="Winged helix' DNA-binding domain"/>
    <property type="match status" value="1"/>
</dbReference>
<dbReference type="Proteomes" id="UP000199259">
    <property type="component" value="Unassembled WGS sequence"/>
</dbReference>
<dbReference type="AlphaFoldDB" id="A0A7Z7FE14"/>
<dbReference type="PANTHER" id="PTHR38465:SF1">
    <property type="entry name" value="HTH-TYPE TRANSCRIPTIONAL REGULATOR MJ1563-RELATED"/>
    <property type="match status" value="1"/>
</dbReference>
<name>A0A7Z7FE14_9EURY</name>
<evidence type="ECO:0000256" key="1">
    <source>
        <dbReference type="ARBA" id="ARBA00023015"/>
    </source>
</evidence>
<dbReference type="RefSeq" id="WP_091709355.1">
    <property type="nucleotide sequence ID" value="NZ_FNCA01000003.1"/>
</dbReference>
<proteinExistence type="predicted"/>
<gene>
    <name evidence="5" type="ORF">SAMN04488589_1063</name>
</gene>
<reference evidence="5 6" key="1">
    <citation type="submission" date="2016-10" db="EMBL/GenBank/DDBJ databases">
        <authorList>
            <person name="Varghese N."/>
            <person name="Submissions S."/>
        </authorList>
    </citation>
    <scope>NUCLEOTIDE SEQUENCE [LARGE SCALE GENOMIC DNA]</scope>
    <source>
        <strain evidence="5 6">PL 12/M</strain>
    </source>
</reference>
<dbReference type="InterPro" id="IPR036390">
    <property type="entry name" value="WH_DNA-bd_sf"/>
</dbReference>
<keyword evidence="2 5" id="KW-0238">DNA-binding</keyword>
<dbReference type="GO" id="GO:0003677">
    <property type="term" value="F:DNA binding"/>
    <property type="evidence" value="ECO:0007669"/>
    <property type="project" value="UniProtKB-KW"/>
</dbReference>
<dbReference type="PANTHER" id="PTHR38465">
    <property type="entry name" value="HTH-TYPE TRANSCRIPTIONAL REGULATOR MJ1563-RELATED"/>
    <property type="match status" value="1"/>
</dbReference>
<sequence length="209" mass="23970">MDDNEKKTANVTSLHSDDERGCNTREQCSLLYPNTKRETRAVSWIPSDPESPKQEFTELIVENLKSEGFDEISSRIVGVLFIEPEEMSLEEISIETGYSLSAVSTAMKNLSQFHIIKRFKKPGSKKAFFFLDKNLAAIGAQALRMKYDNVILPSKKILPDIIEKYERDGSDKTASELEIVTRYYRQILKLESIVENFLDEMENIDTDEE</sequence>